<evidence type="ECO:0000313" key="3">
    <source>
        <dbReference type="Proteomes" id="UP000723714"/>
    </source>
</evidence>
<keyword evidence="3" id="KW-1185">Reference proteome</keyword>
<gene>
    <name evidence="2" type="ORF">HGO97_018410</name>
</gene>
<accession>A0ABS6D859</accession>
<dbReference type="EMBL" id="JABACJ020000022">
    <property type="protein sequence ID" value="MBU3877779.1"/>
    <property type="molecule type" value="Genomic_DNA"/>
</dbReference>
<sequence length="140" mass="15279">MKTVLIYFSYTGKTKILAEQKAKEEGADLLPLTLIKRRGNFLTYTVGSLCARSHRKAKLHSFNTDLSQYERVIIAMPIWAGYPAPAINNVLPLIKRGSSVELIFTSGSGNSQKSGEYVKSVLSGNGVKVTGITDIKASEI</sequence>
<proteinExistence type="predicted"/>
<feature type="domain" description="Flavodoxin-like" evidence="1">
    <location>
        <begin position="100"/>
        <end position="140"/>
    </location>
</feature>
<dbReference type="Proteomes" id="UP000723714">
    <property type="component" value="Unassembled WGS sequence"/>
</dbReference>
<dbReference type="RefSeq" id="WP_216244400.1">
    <property type="nucleotide sequence ID" value="NZ_JABACJ020000022.1"/>
</dbReference>
<reference evidence="2 3" key="1">
    <citation type="submission" date="2021-06" db="EMBL/GenBank/DDBJ databases">
        <title>Faecalicatena sp. nov. isolated from porcine feces.</title>
        <authorList>
            <person name="Oh B.S."/>
            <person name="Lee J.H."/>
        </authorList>
    </citation>
    <scope>NUCLEOTIDE SEQUENCE [LARGE SCALE GENOMIC DNA]</scope>
    <source>
        <strain evidence="2 3">AGMB00832</strain>
    </source>
</reference>
<dbReference type="PROSITE" id="PS50902">
    <property type="entry name" value="FLAVODOXIN_LIKE"/>
    <property type="match status" value="1"/>
</dbReference>
<organism evidence="2 3">
    <name type="scientific">Faecalicatena faecalis</name>
    <dbReference type="NCBI Taxonomy" id="2726362"/>
    <lineage>
        <taxon>Bacteria</taxon>
        <taxon>Bacillati</taxon>
        <taxon>Bacillota</taxon>
        <taxon>Clostridia</taxon>
        <taxon>Lachnospirales</taxon>
        <taxon>Lachnospiraceae</taxon>
        <taxon>Faecalicatena</taxon>
    </lineage>
</organism>
<comment type="caution">
    <text evidence="2">The sequence shown here is derived from an EMBL/GenBank/DDBJ whole genome shotgun (WGS) entry which is preliminary data.</text>
</comment>
<name>A0ABS6D859_9FIRM</name>
<protein>
    <recommendedName>
        <fullName evidence="1">Flavodoxin-like domain-containing protein</fullName>
    </recommendedName>
</protein>
<evidence type="ECO:0000313" key="2">
    <source>
        <dbReference type="EMBL" id="MBU3877779.1"/>
    </source>
</evidence>
<dbReference type="InterPro" id="IPR008254">
    <property type="entry name" value="Flavodoxin/NO_synth"/>
</dbReference>
<evidence type="ECO:0000259" key="1">
    <source>
        <dbReference type="PROSITE" id="PS50902"/>
    </source>
</evidence>